<dbReference type="RefSeq" id="XP_005790898.1">
    <property type="nucleotide sequence ID" value="XM_005790841.1"/>
</dbReference>
<evidence type="ECO:0000256" key="1">
    <source>
        <dbReference type="SAM" id="MobiDB-lite"/>
    </source>
</evidence>
<proteinExistence type="predicted"/>
<dbReference type="Pfam" id="PF09851">
    <property type="entry name" value="SHOCT"/>
    <property type="match status" value="1"/>
</dbReference>
<evidence type="ECO:0000313" key="4">
    <source>
        <dbReference type="Proteomes" id="UP000013827"/>
    </source>
</evidence>
<protein>
    <recommendedName>
        <fullName evidence="2">SHOCT domain-containing protein</fullName>
    </recommendedName>
</protein>
<evidence type="ECO:0000313" key="3">
    <source>
        <dbReference type="EnsemblProtists" id="EOD38469"/>
    </source>
</evidence>
<reference evidence="3" key="2">
    <citation type="submission" date="2024-10" db="UniProtKB">
        <authorList>
            <consortium name="EnsemblProtists"/>
        </authorList>
    </citation>
    <scope>IDENTIFICATION</scope>
</reference>
<name>A0A0D3KRT4_EMIH1</name>
<reference evidence="4" key="1">
    <citation type="journal article" date="2013" name="Nature">
        <title>Pan genome of the phytoplankton Emiliania underpins its global distribution.</title>
        <authorList>
            <person name="Read B.A."/>
            <person name="Kegel J."/>
            <person name="Klute M.J."/>
            <person name="Kuo A."/>
            <person name="Lefebvre S.C."/>
            <person name="Maumus F."/>
            <person name="Mayer C."/>
            <person name="Miller J."/>
            <person name="Monier A."/>
            <person name="Salamov A."/>
            <person name="Young J."/>
            <person name="Aguilar M."/>
            <person name="Claverie J.M."/>
            <person name="Frickenhaus S."/>
            <person name="Gonzalez K."/>
            <person name="Herman E.K."/>
            <person name="Lin Y.C."/>
            <person name="Napier J."/>
            <person name="Ogata H."/>
            <person name="Sarno A.F."/>
            <person name="Shmutz J."/>
            <person name="Schroeder D."/>
            <person name="de Vargas C."/>
            <person name="Verret F."/>
            <person name="von Dassow P."/>
            <person name="Valentin K."/>
            <person name="Van de Peer Y."/>
            <person name="Wheeler G."/>
            <person name="Dacks J.B."/>
            <person name="Delwiche C.F."/>
            <person name="Dyhrman S.T."/>
            <person name="Glockner G."/>
            <person name="John U."/>
            <person name="Richards T."/>
            <person name="Worden A.Z."/>
            <person name="Zhang X."/>
            <person name="Grigoriev I.V."/>
            <person name="Allen A.E."/>
            <person name="Bidle K."/>
            <person name="Borodovsky M."/>
            <person name="Bowler C."/>
            <person name="Brownlee C."/>
            <person name="Cock J.M."/>
            <person name="Elias M."/>
            <person name="Gladyshev V.N."/>
            <person name="Groth M."/>
            <person name="Guda C."/>
            <person name="Hadaegh A."/>
            <person name="Iglesias-Rodriguez M.D."/>
            <person name="Jenkins J."/>
            <person name="Jones B.M."/>
            <person name="Lawson T."/>
            <person name="Leese F."/>
            <person name="Lindquist E."/>
            <person name="Lobanov A."/>
            <person name="Lomsadze A."/>
            <person name="Malik S.B."/>
            <person name="Marsh M.E."/>
            <person name="Mackinder L."/>
            <person name="Mock T."/>
            <person name="Mueller-Roeber B."/>
            <person name="Pagarete A."/>
            <person name="Parker M."/>
            <person name="Probert I."/>
            <person name="Quesneville H."/>
            <person name="Raines C."/>
            <person name="Rensing S.A."/>
            <person name="Riano-Pachon D.M."/>
            <person name="Richier S."/>
            <person name="Rokitta S."/>
            <person name="Shiraiwa Y."/>
            <person name="Soanes D.M."/>
            <person name="van der Giezen M."/>
            <person name="Wahlund T.M."/>
            <person name="Williams B."/>
            <person name="Wilson W."/>
            <person name="Wolfe G."/>
            <person name="Wurch L.L."/>
        </authorList>
    </citation>
    <scope>NUCLEOTIDE SEQUENCE</scope>
</reference>
<dbReference type="EnsemblProtists" id="EOD38469">
    <property type="protein sequence ID" value="EOD38469"/>
    <property type="gene ID" value="EMIHUDRAFT_224556"/>
</dbReference>
<accession>A0A0D3KRT4</accession>
<feature type="region of interest" description="Disordered" evidence="1">
    <location>
        <begin position="41"/>
        <end position="79"/>
    </location>
</feature>
<sequence>MSTARPPVERALTNLASAAVLFGGAAWWTRRKSTAEQGALAEEAVATEEGGNGPGAVASALHGAVRGPGTPAAVSSVPAPPAAAMGVADQLESLFRLKAVGALSEEEFEAAKAKVLAGGPN</sequence>
<dbReference type="GeneID" id="17283739"/>
<feature type="domain" description="SHOCT" evidence="2">
    <location>
        <begin position="89"/>
        <end position="116"/>
    </location>
</feature>
<evidence type="ECO:0000259" key="2">
    <source>
        <dbReference type="Pfam" id="PF09851"/>
    </source>
</evidence>
<dbReference type="InterPro" id="IPR018649">
    <property type="entry name" value="SHOCT"/>
</dbReference>
<organism evidence="3 4">
    <name type="scientific">Emiliania huxleyi (strain CCMP1516)</name>
    <dbReference type="NCBI Taxonomy" id="280463"/>
    <lineage>
        <taxon>Eukaryota</taxon>
        <taxon>Haptista</taxon>
        <taxon>Haptophyta</taxon>
        <taxon>Prymnesiophyceae</taxon>
        <taxon>Isochrysidales</taxon>
        <taxon>Noelaerhabdaceae</taxon>
        <taxon>Emiliania</taxon>
    </lineage>
</organism>
<dbReference type="KEGG" id="ehx:EMIHUDRAFT_224556"/>
<dbReference type="HOGENOM" id="CLU_2042478_0_0_1"/>
<dbReference type="AlphaFoldDB" id="A0A0D3KRT4"/>
<dbReference type="Proteomes" id="UP000013827">
    <property type="component" value="Unassembled WGS sequence"/>
</dbReference>
<keyword evidence="4" id="KW-1185">Reference proteome</keyword>
<dbReference type="PaxDb" id="2903-EOD38469"/>